<dbReference type="SUPFAM" id="SSF49265">
    <property type="entry name" value="Fibronectin type III"/>
    <property type="match status" value="1"/>
</dbReference>
<dbReference type="SUPFAM" id="SSF82171">
    <property type="entry name" value="DPP6 N-terminal domain-like"/>
    <property type="match status" value="1"/>
</dbReference>
<dbReference type="Gene3D" id="2.60.40.1120">
    <property type="entry name" value="Carboxypeptidase-like, regulatory domain"/>
    <property type="match status" value="1"/>
</dbReference>
<organism evidence="1 2">
    <name type="scientific">Flavobacterium succinicans</name>
    <dbReference type="NCBI Taxonomy" id="29536"/>
    <lineage>
        <taxon>Bacteria</taxon>
        <taxon>Pseudomonadati</taxon>
        <taxon>Bacteroidota</taxon>
        <taxon>Flavobacteriia</taxon>
        <taxon>Flavobacteriales</taxon>
        <taxon>Flavobacteriaceae</taxon>
        <taxon>Flavobacterium</taxon>
    </lineage>
</organism>
<proteinExistence type="predicted"/>
<protein>
    <submittedName>
        <fullName evidence="1">Protein TolB</fullName>
    </submittedName>
</protein>
<dbReference type="PANTHER" id="PTHR36842:SF1">
    <property type="entry name" value="PROTEIN TOLB"/>
    <property type="match status" value="1"/>
</dbReference>
<reference evidence="1 2" key="1">
    <citation type="submission" date="2016-06" db="EMBL/GenBank/DDBJ databases">
        <title>Draft genome sequence of Flavobacterium succinicans strain DD5b.</title>
        <authorList>
            <person name="Poehlein A."/>
            <person name="Daniel R."/>
            <person name="Simeonova D.D."/>
        </authorList>
    </citation>
    <scope>NUCLEOTIDE SEQUENCE [LARGE SCALE GENOMIC DNA]</scope>
    <source>
        <strain evidence="1 2">DD5b</strain>
    </source>
</reference>
<name>A0A199XUD7_9FLAO</name>
<dbReference type="SUPFAM" id="SSF49452">
    <property type="entry name" value="Starch-binding domain-like"/>
    <property type="match status" value="1"/>
</dbReference>
<dbReference type="EMBL" id="JMTM01000017">
    <property type="protein sequence ID" value="OAZ04934.1"/>
    <property type="molecule type" value="Genomic_DNA"/>
</dbReference>
<sequence length="480" mass="52854">MFLACSEEQIDDAGKGTVRGRVVDKVKFEPIANAKITSSPTTSTIFTDKDGYFVIDDVPTGEYSFQAQKDGYLAKFEPTTVTLNGVSQIVFELDVSTANNKAPEIPILTAPLDNVTKQLTTTKLIWTAKDIDKDPLTYTVTLKNATSDAVTTFADLKTASLDLTNLSYNTKYFWQVSVSDGINKPVNSVTFSFTTLPFPNVRYLFVKKVNANNAIFAADEAGNQLQLTPSEMNCYRPRKNLQANKLAFISSDGSQNHIYTMNTDGSSIKKVTNTVPVAGFNMEHIGFSWDATGSQLIYPNFDKLYKINVDGTGLTQIYQTPNGKFISECVWSNDGNSIVLKVNNNIGYEVEVYVISASGVSQYSVLNGISGAVSGLDMTVDNSKIVFTRDVSGFQNLEYRRLDSRIYIFNTASKVITELNSNKPAGFNDLDVRFSPNQAEVIYVNTSNDGISSKNIQKISMTNVESRVVLFSGASMPDWK</sequence>
<dbReference type="Gene3D" id="2.120.10.30">
    <property type="entry name" value="TolB, C-terminal domain"/>
    <property type="match status" value="2"/>
</dbReference>
<dbReference type="PANTHER" id="PTHR36842">
    <property type="entry name" value="PROTEIN TOLB HOMOLOG"/>
    <property type="match status" value="1"/>
</dbReference>
<comment type="caution">
    <text evidence="1">The sequence shown here is derived from an EMBL/GenBank/DDBJ whole genome shotgun (WGS) entry which is preliminary data.</text>
</comment>
<dbReference type="InterPro" id="IPR036116">
    <property type="entry name" value="FN3_sf"/>
</dbReference>
<dbReference type="AlphaFoldDB" id="A0A199XUD7"/>
<evidence type="ECO:0000313" key="1">
    <source>
        <dbReference type="EMBL" id="OAZ04934.1"/>
    </source>
</evidence>
<dbReference type="GO" id="GO:0030246">
    <property type="term" value="F:carbohydrate binding"/>
    <property type="evidence" value="ECO:0007669"/>
    <property type="project" value="InterPro"/>
</dbReference>
<dbReference type="Proteomes" id="UP000093807">
    <property type="component" value="Unassembled WGS sequence"/>
</dbReference>
<dbReference type="Gene3D" id="2.60.40.10">
    <property type="entry name" value="Immunoglobulins"/>
    <property type="match status" value="1"/>
</dbReference>
<dbReference type="InterPro" id="IPR013784">
    <property type="entry name" value="Carb-bd-like_fold"/>
</dbReference>
<dbReference type="PATRIC" id="fig|29536.5.peg.809"/>
<accession>A0A199XUD7</accession>
<dbReference type="Pfam" id="PF13620">
    <property type="entry name" value="CarboxypepD_reg"/>
    <property type="match status" value="1"/>
</dbReference>
<evidence type="ECO:0000313" key="2">
    <source>
        <dbReference type="Proteomes" id="UP000093807"/>
    </source>
</evidence>
<dbReference type="InterPro" id="IPR013783">
    <property type="entry name" value="Ig-like_fold"/>
</dbReference>
<dbReference type="InterPro" id="IPR011042">
    <property type="entry name" value="6-blade_b-propeller_TolB-like"/>
</dbReference>
<gene>
    <name evidence="1" type="primary">tolB</name>
    <name evidence="1" type="ORF">FLB_07820</name>
</gene>
<keyword evidence="2" id="KW-1185">Reference proteome</keyword>